<dbReference type="SUPFAM" id="SSF64518">
    <property type="entry name" value="Phase 1 flagellin"/>
    <property type="match status" value="1"/>
</dbReference>
<dbReference type="EMBL" id="PNRF01000005">
    <property type="protein sequence ID" value="PMR77719.1"/>
    <property type="molecule type" value="Genomic_DNA"/>
</dbReference>
<dbReference type="Gene3D" id="1.20.1330.10">
    <property type="entry name" value="f41 fragment of flagellin, N-terminal domain"/>
    <property type="match status" value="2"/>
</dbReference>
<keyword evidence="7" id="KW-0966">Cell projection</keyword>
<gene>
    <name evidence="7" type="primary">flgL</name>
    <name evidence="7" type="ORF">C1H69_01695</name>
</gene>
<dbReference type="PANTHER" id="PTHR42792:SF1">
    <property type="entry name" value="FLAGELLAR HOOK-ASSOCIATED PROTEIN 3"/>
    <property type="match status" value="1"/>
</dbReference>
<evidence type="ECO:0000313" key="7">
    <source>
        <dbReference type="EMBL" id="PMR77719.1"/>
    </source>
</evidence>
<keyword evidence="7" id="KW-0282">Flagellum</keyword>
<evidence type="ECO:0000256" key="4">
    <source>
        <dbReference type="ARBA" id="ARBA00022525"/>
    </source>
</evidence>
<dbReference type="GO" id="GO:0071973">
    <property type="term" value="P:bacterial-type flagellum-dependent cell motility"/>
    <property type="evidence" value="ECO:0007669"/>
    <property type="project" value="InterPro"/>
</dbReference>
<dbReference type="GO" id="GO:0009424">
    <property type="term" value="C:bacterial-type flagellum hook"/>
    <property type="evidence" value="ECO:0007669"/>
    <property type="project" value="InterPro"/>
</dbReference>
<evidence type="ECO:0000256" key="2">
    <source>
        <dbReference type="ARBA" id="ARBA00004613"/>
    </source>
</evidence>
<evidence type="ECO:0000256" key="3">
    <source>
        <dbReference type="ARBA" id="ARBA00005709"/>
    </source>
</evidence>
<protein>
    <submittedName>
        <fullName evidence="7">Flagellar hook-associated protein 3</fullName>
    </submittedName>
</protein>
<feature type="domain" description="Flagellin N-terminal" evidence="6">
    <location>
        <begin position="3"/>
        <end position="140"/>
    </location>
</feature>
<accession>A0A2N7UBA1</accession>
<keyword evidence="4" id="KW-0964">Secreted</keyword>
<dbReference type="InterPro" id="IPR001492">
    <property type="entry name" value="Flagellin"/>
</dbReference>
<dbReference type="InterPro" id="IPR001029">
    <property type="entry name" value="Flagellin_N"/>
</dbReference>
<sequence>MRISTVTMFDQSVASMNRQQSDFLRVSQQVASGRRVVNPSDDPQAASRAVGVSQSMAVTQQFADARISARNTLSQAESVLNSVSDALTSAKTLLVKAASDTLSDVDRQSEASVLRGIYETLIGQANATDGNGRYLFGGYNDDAPPFARTSEGGVSGTQYNGDENAREQRIDASRLMSVADNGKAIFQSVPSGAGYVARAERDPAAADATSLGVQTGYSANEGSVTFTSGPNRVDPGDPAFGENFTIAFVDVAGEMHIQVEDPSNPGDFLYDAPYVSGETVSFGGVSITLEGTPADGDQIQLRPANDEGANQDLFKSLKDAIDVLEMDQEGTPENRAHYRNTINSVMRELDNSLDNVLTVRASMGARLNELDVVDAVGTNRMMNYDQTLSDLVDLDYSAAIAEYSLRQVGLQAAQRTFVDIRGLSLFNFL</sequence>
<comment type="similarity">
    <text evidence="3">Belongs to the bacterial flagellin family.</text>
</comment>
<comment type="subcellular location">
    <subcellularLocation>
        <location evidence="1">Bacterial flagellum</location>
    </subcellularLocation>
    <subcellularLocation>
        <location evidence="2">Secreted</location>
    </subcellularLocation>
</comment>
<dbReference type="RefSeq" id="WP_102651691.1">
    <property type="nucleotide sequence ID" value="NZ_PNRF01000005.1"/>
</dbReference>
<reference evidence="7 8" key="1">
    <citation type="submission" date="2018-01" db="EMBL/GenBank/DDBJ databases">
        <title>Halomonas endophytica sp. nov., isolated from storage liquid in the stems of Populus euphratica.</title>
        <authorList>
            <person name="Chen C."/>
        </authorList>
    </citation>
    <scope>NUCLEOTIDE SEQUENCE [LARGE SCALE GENOMIC DNA]</scope>
    <source>
        <strain evidence="7 8">MC28</strain>
    </source>
</reference>
<evidence type="ECO:0000313" key="8">
    <source>
        <dbReference type="Proteomes" id="UP000235803"/>
    </source>
</evidence>
<evidence type="ECO:0000259" key="6">
    <source>
        <dbReference type="Pfam" id="PF00669"/>
    </source>
</evidence>
<keyword evidence="8" id="KW-1185">Reference proteome</keyword>
<evidence type="ECO:0000256" key="1">
    <source>
        <dbReference type="ARBA" id="ARBA00004365"/>
    </source>
</evidence>
<proteinExistence type="inferred from homology"/>
<dbReference type="Pfam" id="PF00669">
    <property type="entry name" value="Flagellin_N"/>
    <property type="match status" value="1"/>
</dbReference>
<dbReference type="Proteomes" id="UP000235803">
    <property type="component" value="Unassembled WGS sequence"/>
</dbReference>
<organism evidence="7 8">
    <name type="scientific">Billgrantia endophytica</name>
    <dbReference type="NCBI Taxonomy" id="2033802"/>
    <lineage>
        <taxon>Bacteria</taxon>
        <taxon>Pseudomonadati</taxon>
        <taxon>Pseudomonadota</taxon>
        <taxon>Gammaproteobacteria</taxon>
        <taxon>Oceanospirillales</taxon>
        <taxon>Halomonadaceae</taxon>
        <taxon>Billgrantia</taxon>
    </lineage>
</organism>
<evidence type="ECO:0000256" key="5">
    <source>
        <dbReference type="ARBA" id="ARBA00023143"/>
    </source>
</evidence>
<dbReference type="GO" id="GO:0005198">
    <property type="term" value="F:structural molecule activity"/>
    <property type="evidence" value="ECO:0007669"/>
    <property type="project" value="InterPro"/>
</dbReference>
<dbReference type="NCBIfam" id="TIGR02550">
    <property type="entry name" value="flagell_flgL"/>
    <property type="match status" value="1"/>
</dbReference>
<dbReference type="GO" id="GO:0005576">
    <property type="term" value="C:extracellular region"/>
    <property type="evidence" value="ECO:0007669"/>
    <property type="project" value="UniProtKB-SubCell"/>
</dbReference>
<dbReference type="AlphaFoldDB" id="A0A2N7UBA1"/>
<dbReference type="OrthoDB" id="9768249at2"/>
<keyword evidence="5" id="KW-0975">Bacterial flagellum</keyword>
<name>A0A2N7UBA1_9GAMM</name>
<dbReference type="PANTHER" id="PTHR42792">
    <property type="entry name" value="FLAGELLIN"/>
    <property type="match status" value="1"/>
</dbReference>
<keyword evidence="7" id="KW-0969">Cilium</keyword>
<comment type="caution">
    <text evidence="7">The sequence shown here is derived from an EMBL/GenBank/DDBJ whole genome shotgun (WGS) entry which is preliminary data.</text>
</comment>
<dbReference type="InterPro" id="IPR013384">
    <property type="entry name" value="Flagell_FlgL"/>
</dbReference>